<dbReference type="InterPro" id="IPR036866">
    <property type="entry name" value="RibonucZ/Hydroxyglut_hydro"/>
</dbReference>
<sequence length="341" mass="39184">MEMEENLFVKPEYNGNYFKNPSSFVGWTGLPNVLAILGWMMGPNSGRPPSKQVLDETLPVYKPSFDVNNSSLQCTWLGHATVLVHLDGINFITDPVWSDTASPFRTFGPKRYRQPPCSIDDLPDLDFAVISHNHYDHFDAEAIQSLNKRFKRMQWYVPSGLKTYMHKYVPVENVHELSWGESKNLVIGDREYYIHCVPAQHWSQRGLFDRYKTLWSGWVVVGPTKRFYFAGDTGYCDEFRKIKKIFGQIDLATLPIGCYSPRWFMKPQHIDPAEAVQIHKDIGSKKSIGIHWGTYAMGSTEAYLEPADLLRDEVKKAGLNVNDFIVLHHGQTWTEVNCDEK</sequence>
<feature type="binding site" evidence="6">
    <location>
        <position position="232"/>
    </location>
    <ligand>
        <name>Zn(2+)</name>
        <dbReference type="ChEBI" id="CHEBI:29105"/>
        <label>1</label>
    </ligand>
</feature>
<reference evidence="8 10" key="2">
    <citation type="submission" date="2018-11" db="EMBL/GenBank/DDBJ databases">
        <authorList>
            <consortium name="Pathogen Informatics"/>
        </authorList>
    </citation>
    <scope>NUCLEOTIDE SEQUENCE [LARGE SCALE GENOMIC DNA]</scope>
</reference>
<name>A0A0N4U644_DRAME</name>
<evidence type="ECO:0000256" key="3">
    <source>
        <dbReference type="ARBA" id="ARBA00022668"/>
    </source>
</evidence>
<feature type="binding site" evidence="6">
    <location>
        <position position="201"/>
    </location>
    <ligand>
        <name>Zn(2+)</name>
        <dbReference type="ChEBI" id="CHEBI:29105"/>
        <label>1</label>
    </ligand>
</feature>
<feature type="domain" description="Metallo-beta-lactamase" evidence="7">
    <location>
        <begin position="90"/>
        <end position="292"/>
    </location>
</feature>
<keyword evidence="3" id="KW-0595">Phospholipid degradation</keyword>
<feature type="binding site" evidence="5">
    <location>
        <position position="269"/>
    </location>
    <ligand>
        <name>an N-acyl-1,2-diacyl-sn-glycero-3-phosphoethanolamine</name>
        <dbReference type="ChEBI" id="CHEBI:62537"/>
    </ligand>
</feature>
<dbReference type="PANTHER" id="PTHR15032:SF4">
    <property type="entry name" value="N-ACYL-PHOSPHATIDYLETHANOLAMINE-HYDROLYZING PHOSPHOLIPASE D"/>
    <property type="match status" value="1"/>
</dbReference>
<evidence type="ECO:0000256" key="5">
    <source>
        <dbReference type="PIRSR" id="PIRSR038896-50"/>
    </source>
</evidence>
<keyword evidence="6" id="KW-0479">Metal-binding</keyword>
<dbReference type="Pfam" id="PF12706">
    <property type="entry name" value="Lactamase_B_2"/>
    <property type="match status" value="1"/>
</dbReference>
<evidence type="ECO:0000256" key="6">
    <source>
        <dbReference type="PIRSR" id="PIRSR038896-51"/>
    </source>
</evidence>
<proteinExistence type="inferred from homology"/>
<feature type="binding site" evidence="6">
    <location>
        <position position="134"/>
    </location>
    <ligand>
        <name>Zn(2+)</name>
        <dbReference type="ChEBI" id="CHEBI:29105"/>
        <label>1</label>
    </ligand>
</feature>
<dbReference type="WBParaSite" id="DME_0000236901-mRNA-1">
    <property type="protein sequence ID" value="DME_0000236901-mRNA-1"/>
    <property type="gene ID" value="DME_0000236901"/>
</dbReference>
<keyword evidence="3" id="KW-0443">Lipid metabolism</keyword>
<protein>
    <recommendedName>
        <fullName evidence="2">N-acetylphosphatidylethanolamine-hydrolyzing phospholipase D</fullName>
        <ecNumber evidence="2">3.1.4.54</ecNumber>
    </recommendedName>
</protein>
<dbReference type="STRING" id="318479.A0A0N4U644"/>
<feature type="binding site" evidence="6">
    <location>
        <position position="136"/>
    </location>
    <ligand>
        <name>Zn(2+)</name>
        <dbReference type="ChEBI" id="CHEBI:29105"/>
        <label>2</label>
    </ligand>
</feature>
<organism evidence="9 11">
    <name type="scientific">Dracunculus medinensis</name>
    <name type="common">Guinea worm</name>
    <dbReference type="NCBI Taxonomy" id="318479"/>
    <lineage>
        <taxon>Eukaryota</taxon>
        <taxon>Metazoa</taxon>
        <taxon>Ecdysozoa</taxon>
        <taxon>Nematoda</taxon>
        <taxon>Chromadorea</taxon>
        <taxon>Rhabditida</taxon>
        <taxon>Spirurina</taxon>
        <taxon>Dracunculoidea</taxon>
        <taxon>Dracunculidae</taxon>
        <taxon>Dracunculus</taxon>
    </lineage>
</organism>
<evidence type="ECO:0000313" key="10">
    <source>
        <dbReference type="Proteomes" id="UP000274756"/>
    </source>
</evidence>
<dbReference type="GO" id="GO:0070292">
    <property type="term" value="P:N-acylphosphatidylethanolamine metabolic process"/>
    <property type="evidence" value="ECO:0007669"/>
    <property type="project" value="TreeGrafter"/>
</dbReference>
<feature type="binding site" evidence="6">
    <location>
        <position position="132"/>
    </location>
    <ligand>
        <name>Zn(2+)</name>
        <dbReference type="ChEBI" id="CHEBI:29105"/>
        <label>1</label>
    </ligand>
</feature>
<dbReference type="EC" id="3.1.4.54" evidence="2"/>
<keyword evidence="3" id="KW-0442">Lipid degradation</keyword>
<feature type="binding site" evidence="6">
    <location>
        <position position="291"/>
    </location>
    <ligand>
        <name>Zn(2+)</name>
        <dbReference type="ChEBI" id="CHEBI:29105"/>
        <label>2</label>
    </ligand>
</feature>
<dbReference type="PANTHER" id="PTHR15032">
    <property type="entry name" value="N-ACYL-PHOSPHATIDYLETHANOLAMINE-HYDROLYZING PHOSPHOLIPASE D"/>
    <property type="match status" value="1"/>
</dbReference>
<evidence type="ECO:0000256" key="1">
    <source>
        <dbReference type="ARBA" id="ARBA00010127"/>
    </source>
</evidence>
<feature type="binding site" evidence="6">
    <location>
        <position position="232"/>
    </location>
    <ligand>
        <name>Zn(2+)</name>
        <dbReference type="ChEBI" id="CHEBI:29105"/>
        <label>2</label>
    </ligand>
</feature>
<dbReference type="EMBL" id="UYYG01001157">
    <property type="protein sequence ID" value="VDN56756.1"/>
    <property type="molecule type" value="Genomic_DNA"/>
</dbReference>
<dbReference type="AlphaFoldDB" id="A0A0N4U644"/>
<evidence type="ECO:0000313" key="9">
    <source>
        <dbReference type="Proteomes" id="UP000038040"/>
    </source>
</evidence>
<evidence type="ECO:0000256" key="2">
    <source>
        <dbReference type="ARBA" id="ARBA00012279"/>
    </source>
</evidence>
<feature type="binding site" evidence="6">
    <location>
        <position position="137"/>
    </location>
    <ligand>
        <name>Zn(2+)</name>
        <dbReference type="ChEBI" id="CHEBI:29105"/>
        <label>2</label>
    </ligand>
</feature>
<evidence type="ECO:0000259" key="7">
    <source>
        <dbReference type="Pfam" id="PF12706"/>
    </source>
</evidence>
<keyword evidence="10" id="KW-1185">Reference proteome</keyword>
<dbReference type="GO" id="GO:0008270">
    <property type="term" value="F:zinc ion binding"/>
    <property type="evidence" value="ECO:0007669"/>
    <property type="project" value="InterPro"/>
</dbReference>
<evidence type="ECO:0000313" key="8">
    <source>
        <dbReference type="EMBL" id="VDN56756.1"/>
    </source>
</evidence>
<comment type="similarity">
    <text evidence="1">Belongs to the NAPE-PLD family.</text>
</comment>
<dbReference type="PIRSF" id="PIRSF038896">
    <property type="entry name" value="NAPE-PLD"/>
    <property type="match status" value="1"/>
</dbReference>
<evidence type="ECO:0000313" key="11">
    <source>
        <dbReference type="WBParaSite" id="DME_0000236901-mRNA-1"/>
    </source>
</evidence>
<dbReference type="GO" id="GO:0070290">
    <property type="term" value="F:N-acylphosphatidylethanolamine-specific phospholipase D activity"/>
    <property type="evidence" value="ECO:0007669"/>
    <property type="project" value="UniProtKB-EC"/>
</dbReference>
<dbReference type="Gene3D" id="3.60.15.10">
    <property type="entry name" value="Ribonuclease Z/Hydroxyacylglutathione hydrolase-like"/>
    <property type="match status" value="1"/>
</dbReference>
<dbReference type="GO" id="GO:0070291">
    <property type="term" value="P:N-acylethanolamine metabolic process"/>
    <property type="evidence" value="ECO:0007669"/>
    <property type="project" value="TreeGrafter"/>
</dbReference>
<keyword evidence="6" id="KW-0862">Zinc</keyword>
<dbReference type="Proteomes" id="UP000274756">
    <property type="component" value="Unassembled WGS sequence"/>
</dbReference>
<reference evidence="11" key="1">
    <citation type="submission" date="2017-02" db="UniProtKB">
        <authorList>
            <consortium name="WormBaseParasite"/>
        </authorList>
    </citation>
    <scope>IDENTIFICATION</scope>
</reference>
<dbReference type="InterPro" id="IPR024884">
    <property type="entry name" value="NAPE-PLD"/>
</dbReference>
<gene>
    <name evidence="8" type="ORF">DME_LOCUS6729</name>
</gene>
<dbReference type="InterPro" id="IPR001279">
    <property type="entry name" value="Metallo-B-lactamas"/>
</dbReference>
<accession>A0A0N4U644</accession>
<dbReference type="GO" id="GO:0005737">
    <property type="term" value="C:cytoplasm"/>
    <property type="evidence" value="ECO:0007669"/>
    <property type="project" value="TreeGrafter"/>
</dbReference>
<evidence type="ECO:0000256" key="4">
    <source>
        <dbReference type="ARBA" id="ARBA00048025"/>
    </source>
</evidence>
<dbReference type="GO" id="GO:0009395">
    <property type="term" value="P:phospholipid catabolic process"/>
    <property type="evidence" value="ECO:0007669"/>
    <property type="project" value="UniProtKB-KW"/>
</dbReference>
<comment type="cofactor">
    <cofactor evidence="6">
        <name>Zn(2+)</name>
        <dbReference type="ChEBI" id="CHEBI:29105"/>
    </cofactor>
    <text evidence="6">Binds 2 zinc divalent cations per subunit.</text>
</comment>
<comment type="catalytic activity">
    <reaction evidence="4">
        <text>N-(5Z,8Z,11Z,14Z-eicosatetraenoyl)-1,2-di-(9Z-octadecenoyl)-sn-glycero-3-phosphoethanolamine + H2O = N-(5Z,8Z,11Z,14Z-eicosatetraenoyl)-ethanolamine + 1,2-di-(9Z-octadecenoyl)-sn-glycero-3-phosphate + H(+)</text>
        <dbReference type="Rhea" id="RHEA:45528"/>
        <dbReference type="ChEBI" id="CHEBI:2700"/>
        <dbReference type="ChEBI" id="CHEBI:15377"/>
        <dbReference type="ChEBI" id="CHEBI:15378"/>
        <dbReference type="ChEBI" id="CHEBI:74546"/>
        <dbReference type="ChEBI" id="CHEBI:85277"/>
    </reaction>
    <physiologicalReaction direction="left-to-right" evidence="4">
        <dbReference type="Rhea" id="RHEA:45529"/>
    </physiologicalReaction>
</comment>
<dbReference type="OrthoDB" id="332863at2759"/>
<dbReference type="SUPFAM" id="SSF56281">
    <property type="entry name" value="Metallo-hydrolase/oxidoreductase"/>
    <property type="match status" value="1"/>
</dbReference>
<feature type="binding site" evidence="5">
    <location>
        <position position="135"/>
    </location>
    <ligand>
        <name>an N-acyl-1,2-diacyl-sn-glycero-3-phosphoethanolamine</name>
        <dbReference type="ChEBI" id="CHEBI:62537"/>
    </ligand>
</feature>
<keyword evidence="3" id="KW-1208">Phospholipid metabolism</keyword>
<dbReference type="Proteomes" id="UP000038040">
    <property type="component" value="Unplaced"/>
</dbReference>